<dbReference type="EMBL" id="VEVO01000016">
    <property type="protein sequence ID" value="KAF0029833.1"/>
    <property type="molecule type" value="Genomic_DNA"/>
</dbReference>
<reference evidence="2 3" key="1">
    <citation type="submission" date="2019-06" db="EMBL/GenBank/DDBJ databases">
        <title>Draft genomes of female and male turbot (Scophthalmus maximus).</title>
        <authorList>
            <person name="Xu H."/>
            <person name="Xu X.-W."/>
            <person name="Shao C."/>
            <person name="Chen S."/>
        </authorList>
    </citation>
    <scope>NUCLEOTIDE SEQUENCE [LARGE SCALE GENOMIC DNA]</scope>
    <source>
        <strain evidence="2">Ysfricsl-2016a</strain>
        <tissue evidence="2">Blood</tissue>
    </source>
</reference>
<evidence type="ECO:0000256" key="1">
    <source>
        <dbReference type="SAM" id="MobiDB-lite"/>
    </source>
</evidence>
<feature type="region of interest" description="Disordered" evidence="1">
    <location>
        <begin position="162"/>
        <end position="183"/>
    </location>
</feature>
<evidence type="ECO:0000313" key="3">
    <source>
        <dbReference type="Proteomes" id="UP000438429"/>
    </source>
</evidence>
<gene>
    <name evidence="2" type="ORF">F2P81_018938</name>
</gene>
<organism evidence="2 3">
    <name type="scientific">Scophthalmus maximus</name>
    <name type="common">Turbot</name>
    <name type="synonym">Psetta maxima</name>
    <dbReference type="NCBI Taxonomy" id="52904"/>
    <lineage>
        <taxon>Eukaryota</taxon>
        <taxon>Metazoa</taxon>
        <taxon>Chordata</taxon>
        <taxon>Craniata</taxon>
        <taxon>Vertebrata</taxon>
        <taxon>Euteleostomi</taxon>
        <taxon>Actinopterygii</taxon>
        <taxon>Neopterygii</taxon>
        <taxon>Teleostei</taxon>
        <taxon>Neoteleostei</taxon>
        <taxon>Acanthomorphata</taxon>
        <taxon>Carangaria</taxon>
        <taxon>Pleuronectiformes</taxon>
        <taxon>Pleuronectoidei</taxon>
        <taxon>Scophthalmidae</taxon>
        <taxon>Scophthalmus</taxon>
    </lineage>
</organism>
<name>A0A6A4S603_SCOMX</name>
<dbReference type="Proteomes" id="UP000438429">
    <property type="component" value="Unassembled WGS sequence"/>
</dbReference>
<protein>
    <submittedName>
        <fullName evidence="2">Uncharacterized protein</fullName>
    </submittedName>
</protein>
<dbReference type="AlphaFoldDB" id="A0A6A4S603"/>
<evidence type="ECO:0000313" key="2">
    <source>
        <dbReference type="EMBL" id="KAF0029833.1"/>
    </source>
</evidence>
<accession>A0A6A4S603</accession>
<comment type="caution">
    <text evidence="2">The sequence shown here is derived from an EMBL/GenBank/DDBJ whole genome shotgun (WGS) entry which is preliminary data.</text>
</comment>
<sequence>MCERKRPRMFLRRFPETFSLSALVPGLVSMFRKCSCSRERIGLRKQSGAKFAENKQFCQMSVTLTAGCTGRMCEEKASNLKRLVVRQLLEMCLANDAQESLCEEIENTNTTEDEEPFTNVGNNRRRTDWKPAASARCIGKDPRHLHGNNPGVQDEGEMKREMLETTGGGRTGNPQPQRDASAKIRVTCTETILASRMKAK</sequence>
<proteinExistence type="predicted"/>